<sequence>MNFFAKLGVCFLAIILLILSFAGLASFSLEVAKIALFNQTDGNLKLHPMDYVYLTALILGMSGFYCCHSKSDENKNNYHYGISGTLVSLVIMILYTIFTKDEMGVCTVYR</sequence>
<name>U9T4Q6_RHIID</name>
<accession>U9T4Q6</accession>
<keyword evidence="1" id="KW-0472">Membrane</keyword>
<dbReference type="VEuPathDB" id="FungiDB:RhiirFUN_019056"/>
<feature type="transmembrane region" description="Helical" evidence="1">
    <location>
        <begin position="80"/>
        <end position="98"/>
    </location>
</feature>
<protein>
    <submittedName>
        <fullName evidence="2">Uncharacterized protein</fullName>
    </submittedName>
</protein>
<dbReference type="AlphaFoldDB" id="U9T4Q6"/>
<proteinExistence type="predicted"/>
<organism evidence="2">
    <name type="scientific">Rhizophagus irregularis (strain DAOM 181602 / DAOM 197198 / MUCL 43194)</name>
    <name type="common">Arbuscular mycorrhizal fungus</name>
    <name type="synonym">Glomus intraradices</name>
    <dbReference type="NCBI Taxonomy" id="747089"/>
    <lineage>
        <taxon>Eukaryota</taxon>
        <taxon>Fungi</taxon>
        <taxon>Fungi incertae sedis</taxon>
        <taxon>Mucoromycota</taxon>
        <taxon>Glomeromycotina</taxon>
        <taxon>Glomeromycetes</taxon>
        <taxon>Glomerales</taxon>
        <taxon>Glomeraceae</taxon>
        <taxon>Rhizophagus</taxon>
    </lineage>
</organism>
<dbReference type="EMBL" id="KI296553">
    <property type="protein sequence ID" value="ESA01313.1"/>
    <property type="molecule type" value="Genomic_DNA"/>
</dbReference>
<evidence type="ECO:0000256" key="1">
    <source>
        <dbReference type="SAM" id="Phobius"/>
    </source>
</evidence>
<keyword evidence="1" id="KW-0812">Transmembrane</keyword>
<evidence type="ECO:0000313" key="2">
    <source>
        <dbReference type="EMBL" id="ESA01313.1"/>
    </source>
</evidence>
<reference evidence="2" key="1">
    <citation type="submission" date="2013-07" db="EMBL/GenBank/DDBJ databases">
        <title>The genome of an arbuscular mycorrhizal fungus provides insights into the evolution of the oldest plant symbiosis.</title>
        <authorList>
            <consortium name="DOE Joint Genome Institute"/>
            <person name="Tisserant E."/>
            <person name="Malbreil M."/>
            <person name="Kuo A."/>
            <person name="Kohler A."/>
            <person name="Symeonidi A."/>
            <person name="Balestrini R."/>
            <person name="Charron P."/>
            <person name="Duensing N."/>
            <person name="Frei-dit-Frey N."/>
            <person name="Gianinazzi-Pearson V."/>
            <person name="Gilbert B."/>
            <person name="Handa Y."/>
            <person name="Hijri M."/>
            <person name="Kaul R."/>
            <person name="Kawaguchi M."/>
            <person name="Krajinski F."/>
            <person name="Lammers P."/>
            <person name="Lapierre D."/>
            <person name="Masclaux F.G."/>
            <person name="Murat C."/>
            <person name="Morin E."/>
            <person name="Ndikumana S."/>
            <person name="Pagni M."/>
            <person name="Petitpierre D."/>
            <person name="Requena N."/>
            <person name="Rosikiewicz P."/>
            <person name="Riley R."/>
            <person name="Saito K."/>
            <person name="San Clemente H."/>
            <person name="Shapiro H."/>
            <person name="van Tuinen D."/>
            <person name="Becard G."/>
            <person name="Bonfante P."/>
            <person name="Paszkowski U."/>
            <person name="Shachar-Hill Y."/>
            <person name="Young J.P."/>
            <person name="Sanders I.R."/>
            <person name="Henrissat B."/>
            <person name="Rensing S.A."/>
            <person name="Grigoriev I.V."/>
            <person name="Corradi N."/>
            <person name="Roux C."/>
            <person name="Martin F."/>
        </authorList>
    </citation>
    <scope>NUCLEOTIDE SEQUENCE</scope>
    <source>
        <strain evidence="2">DAOM 197198</strain>
    </source>
</reference>
<keyword evidence="1" id="KW-1133">Transmembrane helix</keyword>
<gene>
    <name evidence="2" type="ORF">GLOINDRAFT_87001</name>
</gene>
<dbReference type="HOGENOM" id="CLU_2172406_0_0_1"/>
<feature type="transmembrane region" description="Helical" evidence="1">
    <location>
        <begin position="51"/>
        <end position="68"/>
    </location>
</feature>